<feature type="active site" description="Charge relay system" evidence="5">
    <location>
        <position position="448"/>
    </location>
</feature>
<dbReference type="GO" id="GO:0019695">
    <property type="term" value="P:choline metabolic process"/>
    <property type="evidence" value="ECO:0007669"/>
    <property type="project" value="TreeGrafter"/>
</dbReference>
<dbReference type="CDD" id="cd00312">
    <property type="entry name" value="Esterase_lipase"/>
    <property type="match status" value="1"/>
</dbReference>
<sequence length="582" mass="63630">MMFQLLAALCVVSGVFHLPEGVAAADVTAPAGRVSGLELDVLGSKVNEFLGIPFAKPPVGNRRFKHAEALPPWDGIYNATRKPQACVQQVNADEYSLWALNTMTSEDCLFLSVWQPSPAPTGAAVMVWIYGGSFQRGASTAPTYDGRYLAATEGVIVVGVNYRVSTLGFLYAGTDDAPGNVGLTDQVLALKWVKNNIAAFGGDPAKVTLFGESSGGSCVAFHLLSPGSRDLFNRAILQSGTALITWGRDTKGAAYEKTLTIAKAVGCPTDQGKAKMLECFRGKKGQELVSSSTLGYTSFYPTEDGTVIPESPFVSYEKGAFKKADILLGSNENEGTYFLESFAAPGFSADTESLITKQQYLEGIPYMVAEINEFAVDAAAFQYTDWHNLNKASMYRDAIDSLYTDFYFVCPDVMTGRGHVREGATAYMYRFAHRASVSPFAPWMGVIHGEELPFVFGLPLDPAYGFNQTERNLTSRMMRHWANFARTGNPNSNNEKLWSPFDLTAGRYLVLDTAEPRMEPGPSTENCAFWETYVTPLMKKTDTLKNDLKTCTSGTPGKHLRGIYETIVIFCSLVSMRIFLLD</sequence>
<protein>
    <recommendedName>
        <fullName evidence="6">Carboxylic ester hydrolase</fullName>
        <ecNumber evidence="6">3.1.1.-</ecNumber>
    </recommendedName>
</protein>
<proteinExistence type="inferred from homology"/>
<dbReference type="GO" id="GO:0003990">
    <property type="term" value="F:acetylcholinesterase activity"/>
    <property type="evidence" value="ECO:0007669"/>
    <property type="project" value="TreeGrafter"/>
</dbReference>
<dbReference type="InterPro" id="IPR029058">
    <property type="entry name" value="AB_hydrolase_fold"/>
</dbReference>
<accession>A0A8J9V8K2</accession>
<dbReference type="InterPro" id="IPR002018">
    <property type="entry name" value="CarbesteraseB"/>
</dbReference>
<dbReference type="AlphaFoldDB" id="A0A8J9V8K2"/>
<feature type="domain" description="Carboxylesterase type B" evidence="7">
    <location>
        <begin position="26"/>
        <end position="530"/>
    </location>
</feature>
<dbReference type="EMBL" id="OV696686">
    <property type="protein sequence ID" value="CAH1229774.1"/>
    <property type="molecule type" value="Genomic_DNA"/>
</dbReference>
<dbReference type="InterPro" id="IPR050654">
    <property type="entry name" value="AChE-related_enzymes"/>
</dbReference>
<feature type="chain" id="PRO_5035487048" description="Carboxylic ester hydrolase" evidence="6">
    <location>
        <begin position="25"/>
        <end position="582"/>
    </location>
</feature>
<keyword evidence="2" id="KW-0719">Serine esterase</keyword>
<evidence type="ECO:0000256" key="5">
    <source>
        <dbReference type="PIRSR" id="PIRSR600997-1"/>
    </source>
</evidence>
<feature type="signal peptide" evidence="6">
    <location>
        <begin position="1"/>
        <end position="24"/>
    </location>
</feature>
<dbReference type="InterPro" id="IPR019819">
    <property type="entry name" value="Carboxylesterase_B_CS"/>
</dbReference>
<dbReference type="Proteomes" id="UP000838412">
    <property type="component" value="Chromosome 1"/>
</dbReference>
<evidence type="ECO:0000256" key="6">
    <source>
        <dbReference type="RuleBase" id="RU361235"/>
    </source>
</evidence>
<keyword evidence="4" id="KW-1015">Disulfide bond</keyword>
<dbReference type="Gene3D" id="3.40.50.1820">
    <property type="entry name" value="alpha/beta hydrolase"/>
    <property type="match status" value="1"/>
</dbReference>
<feature type="active site" description="Acyl-ester intermediate" evidence="5">
    <location>
        <position position="213"/>
    </location>
</feature>
<gene>
    <name evidence="8" type="primary">BCHE</name>
    <name evidence="8" type="ORF">BLAG_LOCUS893</name>
</gene>
<dbReference type="OrthoDB" id="9000293at2759"/>
<dbReference type="PRINTS" id="PR00878">
    <property type="entry name" value="CHOLNESTRASE"/>
</dbReference>
<dbReference type="Pfam" id="PF00135">
    <property type="entry name" value="COesterase"/>
    <property type="match status" value="1"/>
</dbReference>
<dbReference type="InterPro" id="IPR000997">
    <property type="entry name" value="Cholinesterase"/>
</dbReference>
<dbReference type="EC" id="3.1.1.-" evidence="6"/>
<evidence type="ECO:0000313" key="9">
    <source>
        <dbReference type="Proteomes" id="UP000838412"/>
    </source>
</evidence>
<evidence type="ECO:0000256" key="1">
    <source>
        <dbReference type="ARBA" id="ARBA00005964"/>
    </source>
</evidence>
<organism evidence="8 9">
    <name type="scientific">Branchiostoma lanceolatum</name>
    <name type="common">Common lancelet</name>
    <name type="synonym">Amphioxus lanceolatum</name>
    <dbReference type="NCBI Taxonomy" id="7740"/>
    <lineage>
        <taxon>Eukaryota</taxon>
        <taxon>Metazoa</taxon>
        <taxon>Chordata</taxon>
        <taxon>Cephalochordata</taxon>
        <taxon>Leptocardii</taxon>
        <taxon>Amphioxiformes</taxon>
        <taxon>Branchiostomatidae</taxon>
        <taxon>Branchiostoma</taxon>
    </lineage>
</organism>
<keyword evidence="6" id="KW-0732">Signal</keyword>
<evidence type="ECO:0000313" key="8">
    <source>
        <dbReference type="EMBL" id="CAH1229774.1"/>
    </source>
</evidence>
<evidence type="ECO:0000256" key="3">
    <source>
        <dbReference type="ARBA" id="ARBA00022801"/>
    </source>
</evidence>
<dbReference type="PROSITE" id="PS00941">
    <property type="entry name" value="CARBOXYLESTERASE_B_2"/>
    <property type="match status" value="1"/>
</dbReference>
<evidence type="ECO:0000256" key="4">
    <source>
        <dbReference type="ARBA" id="ARBA00023157"/>
    </source>
</evidence>
<dbReference type="PANTHER" id="PTHR43918:SF12">
    <property type="entry name" value="ACETYLCHOLINESTERASE 1"/>
    <property type="match status" value="1"/>
</dbReference>
<reference evidence="8" key="1">
    <citation type="submission" date="2022-01" db="EMBL/GenBank/DDBJ databases">
        <authorList>
            <person name="Braso-Vives M."/>
        </authorList>
    </citation>
    <scope>NUCLEOTIDE SEQUENCE</scope>
</reference>
<name>A0A8J9V8K2_BRALA</name>
<feature type="active site" description="Charge relay system" evidence="5">
    <location>
        <position position="334"/>
    </location>
</feature>
<dbReference type="FunFam" id="3.40.50.1820:FF:000029">
    <property type="entry name" value="Acetylcholinesterase"/>
    <property type="match status" value="1"/>
</dbReference>
<dbReference type="InterPro" id="IPR019826">
    <property type="entry name" value="Carboxylesterase_B_AS"/>
</dbReference>
<dbReference type="GO" id="GO:0005615">
    <property type="term" value="C:extracellular space"/>
    <property type="evidence" value="ECO:0007669"/>
    <property type="project" value="TreeGrafter"/>
</dbReference>
<dbReference type="PROSITE" id="PS00122">
    <property type="entry name" value="CARBOXYLESTERASE_B_1"/>
    <property type="match status" value="1"/>
</dbReference>
<dbReference type="SUPFAM" id="SSF53474">
    <property type="entry name" value="alpha/beta-Hydrolases"/>
    <property type="match status" value="1"/>
</dbReference>
<evidence type="ECO:0000256" key="2">
    <source>
        <dbReference type="ARBA" id="ARBA00022487"/>
    </source>
</evidence>
<dbReference type="GO" id="GO:0005886">
    <property type="term" value="C:plasma membrane"/>
    <property type="evidence" value="ECO:0007669"/>
    <property type="project" value="TreeGrafter"/>
</dbReference>
<keyword evidence="9" id="KW-1185">Reference proteome</keyword>
<dbReference type="PANTHER" id="PTHR43918">
    <property type="entry name" value="ACETYLCHOLINESTERASE"/>
    <property type="match status" value="1"/>
</dbReference>
<keyword evidence="3 6" id="KW-0378">Hydrolase</keyword>
<comment type="similarity">
    <text evidence="1 6">Belongs to the type-B carboxylesterase/lipase family.</text>
</comment>
<evidence type="ECO:0000259" key="7">
    <source>
        <dbReference type="Pfam" id="PF00135"/>
    </source>
</evidence>
<dbReference type="GO" id="GO:0006581">
    <property type="term" value="P:acetylcholine catabolic process"/>
    <property type="evidence" value="ECO:0007669"/>
    <property type="project" value="TreeGrafter"/>
</dbReference>